<dbReference type="GO" id="GO:0006139">
    <property type="term" value="P:nucleobase-containing compound metabolic process"/>
    <property type="evidence" value="ECO:0007669"/>
    <property type="project" value="InterPro"/>
</dbReference>
<dbReference type="SUPFAM" id="SSF53098">
    <property type="entry name" value="Ribonuclease H-like"/>
    <property type="match status" value="1"/>
</dbReference>
<dbReference type="SMART" id="SM00732">
    <property type="entry name" value="YqgFc"/>
    <property type="match status" value="1"/>
</dbReference>
<dbReference type="Proteomes" id="UP000050911">
    <property type="component" value="Unassembled WGS sequence"/>
</dbReference>
<dbReference type="STRING" id="1302272.FC96_GL001725"/>
<dbReference type="InterPro" id="IPR010994">
    <property type="entry name" value="RuvA_2-like"/>
</dbReference>
<dbReference type="PANTHER" id="PTHR10724">
    <property type="entry name" value="30S RIBOSOMAL PROTEIN S1"/>
    <property type="match status" value="1"/>
</dbReference>
<feature type="domain" description="S1 motif" evidence="1">
    <location>
        <begin position="648"/>
        <end position="717"/>
    </location>
</feature>
<dbReference type="PATRIC" id="fig|1302272.5.peg.1751"/>
<dbReference type="Pfam" id="PF16921">
    <property type="entry name" value="Tex_YqgF"/>
    <property type="match status" value="1"/>
</dbReference>
<comment type="caution">
    <text evidence="2">The sequence shown here is derived from an EMBL/GenBank/DDBJ whole genome shotgun (WGS) entry which is preliminary data.</text>
</comment>
<dbReference type="Gene3D" id="1.10.150.310">
    <property type="entry name" value="Tex RuvX-like domain-like"/>
    <property type="match status" value="1"/>
</dbReference>
<dbReference type="SUPFAM" id="SSF158832">
    <property type="entry name" value="Tex N-terminal region-like"/>
    <property type="match status" value="1"/>
</dbReference>
<accession>A0A0R1HMH4</accession>
<dbReference type="FunFam" id="3.30.420.140:FF:000001">
    <property type="entry name" value="RNA-binding transcriptional accessory protein"/>
    <property type="match status" value="1"/>
</dbReference>
<dbReference type="Gene3D" id="3.30.420.140">
    <property type="entry name" value="YqgF/RNase H-like domain"/>
    <property type="match status" value="1"/>
</dbReference>
<dbReference type="GO" id="GO:0006412">
    <property type="term" value="P:translation"/>
    <property type="evidence" value="ECO:0007669"/>
    <property type="project" value="TreeGrafter"/>
</dbReference>
<dbReference type="FunFam" id="2.40.50.140:FF:000051">
    <property type="entry name" value="RNA-binding transcriptional accessory protein"/>
    <property type="match status" value="1"/>
</dbReference>
<organism evidence="2 3">
    <name type="scientific">Secundilactobacillus kimchicus JCM 15530</name>
    <dbReference type="NCBI Taxonomy" id="1302272"/>
    <lineage>
        <taxon>Bacteria</taxon>
        <taxon>Bacillati</taxon>
        <taxon>Bacillota</taxon>
        <taxon>Bacilli</taxon>
        <taxon>Lactobacillales</taxon>
        <taxon>Lactobacillaceae</taxon>
        <taxon>Secundilactobacillus</taxon>
    </lineage>
</organism>
<dbReference type="InterPro" id="IPR037027">
    <property type="entry name" value="YqgF/RNaseH-like_dom_sf"/>
</dbReference>
<dbReference type="PANTHER" id="PTHR10724:SF10">
    <property type="entry name" value="S1 RNA-BINDING DOMAIN-CONTAINING PROTEIN 1"/>
    <property type="match status" value="1"/>
</dbReference>
<dbReference type="EMBL" id="AZCX01000004">
    <property type="protein sequence ID" value="KRK47997.1"/>
    <property type="molecule type" value="Genomic_DNA"/>
</dbReference>
<dbReference type="FunFam" id="1.10.150.310:FF:000001">
    <property type="entry name" value="RNA-binding transcriptional accessory protein"/>
    <property type="match status" value="1"/>
</dbReference>
<dbReference type="Pfam" id="PF17674">
    <property type="entry name" value="HHH_9"/>
    <property type="match status" value="1"/>
</dbReference>
<dbReference type="RefSeq" id="WP_056942397.1">
    <property type="nucleotide sequence ID" value="NZ_AZCX01000004.1"/>
</dbReference>
<dbReference type="GO" id="GO:0005737">
    <property type="term" value="C:cytoplasm"/>
    <property type="evidence" value="ECO:0007669"/>
    <property type="project" value="UniProtKB-ARBA"/>
</dbReference>
<dbReference type="InterPro" id="IPR012337">
    <property type="entry name" value="RNaseH-like_sf"/>
</dbReference>
<sequence length="721" mass="79266">MNEEVIKLVKQALPSYRGHQIEATLALIEDGNTVPFIARYRKERTGNLDEVQIREVADTASQIDKLLTRRTEVKNQIEAQGKLTQQLASQLDQATTLQAVEDLYLPYKKKRRTKATIAKEAGLEPLAKWLLGFPETGLSAHVMAATNDQVPDEAAVLAGVHEILAEAIGERAAFRFWIRQQTQRSGQLVSKPKRGGKELDENGVYETYYAFSSGLNTVSSYQVLAINRGEKAGILTVKIDVDEAPLLRYLRFQLIGDHSGPAVAIIEAAYRDAYQRFIKPAIERELRSNLTDKAQAHAIRVFGENLYHLLMQAPLKNQVVMGFDPAYRTGCKLAVVDGNGRFLTKQVIYPHKPAPQAKRQAAGPAFVALLDQYHVDTIAIGNGTASRESEQFVADTIKEADHPVQYTIVNEAGASVYSASPLARQEFPELHVEERSAISIGRRLQDPLAELVKIDPKSVGVGQYQHDVAVSALDDQLARVIETAVNQVGVDVNRASPTLLSHISGLTATTAQNIVTYREAAGGLTSRPELKKVPRLGPKAYEQAVGFLRILDGQNVLDRTDIHPESYPVAKQLLTVLHLKLTDVGTPAVSEAVQQANLDTIRTELNVGKATFDDIVTGLQKPGRDPRDSMPAPILRQDVLNMADLKPGMQLQGAVRNVVDFGVFVDIGVKQDGLVHVSQLAQKFVKNPADIVSVGDIVTVWVTEIDEKRQRIQLSMVAPND</sequence>
<dbReference type="Gene3D" id="1.10.3500.10">
    <property type="entry name" value="Tex N-terminal region-like"/>
    <property type="match status" value="1"/>
</dbReference>
<dbReference type="Pfam" id="PF09371">
    <property type="entry name" value="Tex_N"/>
    <property type="match status" value="1"/>
</dbReference>
<dbReference type="AlphaFoldDB" id="A0A0R1HMH4"/>
<protein>
    <submittedName>
        <fullName evidence="2">Transcriptional accessory protein</fullName>
    </submittedName>
</protein>
<dbReference type="Pfam" id="PF12836">
    <property type="entry name" value="HHH_3"/>
    <property type="match status" value="1"/>
</dbReference>
<dbReference type="CDD" id="cd05685">
    <property type="entry name" value="S1_Tex"/>
    <property type="match status" value="1"/>
</dbReference>
<dbReference type="GO" id="GO:0003729">
    <property type="term" value="F:mRNA binding"/>
    <property type="evidence" value="ECO:0007669"/>
    <property type="project" value="UniProtKB-ARBA"/>
</dbReference>
<dbReference type="SUPFAM" id="SSF50249">
    <property type="entry name" value="Nucleic acid-binding proteins"/>
    <property type="match status" value="1"/>
</dbReference>
<dbReference type="SMART" id="SM00316">
    <property type="entry name" value="S1"/>
    <property type="match status" value="1"/>
</dbReference>
<dbReference type="InterPro" id="IPR032639">
    <property type="entry name" value="Tex_YqgF"/>
</dbReference>
<dbReference type="OrthoDB" id="9804714at2"/>
<dbReference type="InterPro" id="IPR023319">
    <property type="entry name" value="Tex-like_HTH_dom_sf"/>
</dbReference>
<dbReference type="InterPro" id="IPR044146">
    <property type="entry name" value="S1_Tex"/>
</dbReference>
<dbReference type="InterPro" id="IPR018974">
    <property type="entry name" value="Tex-like_N"/>
</dbReference>
<dbReference type="InterPro" id="IPR050437">
    <property type="entry name" value="Ribos_protein_bS1-like"/>
</dbReference>
<dbReference type="Pfam" id="PF22706">
    <property type="entry name" value="Tex_central_region"/>
    <property type="match status" value="1"/>
</dbReference>
<dbReference type="GO" id="GO:0003735">
    <property type="term" value="F:structural constituent of ribosome"/>
    <property type="evidence" value="ECO:0007669"/>
    <property type="project" value="TreeGrafter"/>
</dbReference>
<dbReference type="InterPro" id="IPR006641">
    <property type="entry name" value="YqgF/RNaseH-like_dom"/>
</dbReference>
<dbReference type="SUPFAM" id="SSF47781">
    <property type="entry name" value="RuvA domain 2-like"/>
    <property type="match status" value="2"/>
</dbReference>
<dbReference type="Pfam" id="PF00575">
    <property type="entry name" value="S1"/>
    <property type="match status" value="1"/>
</dbReference>
<reference evidence="2 3" key="1">
    <citation type="journal article" date="2015" name="Genome Announc.">
        <title>Expanding the biotechnology potential of lactobacilli through comparative genomics of 213 strains and associated genera.</title>
        <authorList>
            <person name="Sun Z."/>
            <person name="Harris H.M."/>
            <person name="McCann A."/>
            <person name="Guo C."/>
            <person name="Argimon S."/>
            <person name="Zhang W."/>
            <person name="Yang X."/>
            <person name="Jeffery I.B."/>
            <person name="Cooney J.C."/>
            <person name="Kagawa T.F."/>
            <person name="Liu W."/>
            <person name="Song Y."/>
            <person name="Salvetti E."/>
            <person name="Wrobel A."/>
            <person name="Rasinkangas P."/>
            <person name="Parkhill J."/>
            <person name="Rea M.C."/>
            <person name="O'Sullivan O."/>
            <person name="Ritari J."/>
            <person name="Douillard F.P."/>
            <person name="Paul Ross R."/>
            <person name="Yang R."/>
            <person name="Briner A.E."/>
            <person name="Felis G.E."/>
            <person name="de Vos W.M."/>
            <person name="Barrangou R."/>
            <person name="Klaenhammer T.R."/>
            <person name="Caufield P.W."/>
            <person name="Cui Y."/>
            <person name="Zhang H."/>
            <person name="O'Toole P.W."/>
        </authorList>
    </citation>
    <scope>NUCLEOTIDE SEQUENCE [LARGE SCALE GENOMIC DNA]</scope>
    <source>
        <strain evidence="2 3">JCM 15530</strain>
    </source>
</reference>
<dbReference type="InterPro" id="IPR041692">
    <property type="entry name" value="HHH_9"/>
</dbReference>
<name>A0A0R1HMH4_9LACO</name>
<proteinExistence type="predicted"/>
<dbReference type="Gene3D" id="1.10.10.650">
    <property type="entry name" value="RuvA domain 2-like"/>
    <property type="match status" value="1"/>
</dbReference>
<evidence type="ECO:0000313" key="2">
    <source>
        <dbReference type="EMBL" id="KRK47997.1"/>
    </source>
</evidence>
<dbReference type="FunFam" id="1.10.10.650:FF:000001">
    <property type="entry name" value="S1 RNA-binding domain 1"/>
    <property type="match status" value="1"/>
</dbReference>
<dbReference type="InterPro" id="IPR055179">
    <property type="entry name" value="Tex-like_central_region"/>
</dbReference>
<dbReference type="InterPro" id="IPR023323">
    <property type="entry name" value="Tex-like_dom_sf"/>
</dbReference>
<evidence type="ECO:0000313" key="3">
    <source>
        <dbReference type="Proteomes" id="UP000050911"/>
    </source>
</evidence>
<gene>
    <name evidence="2" type="ORF">FC96_GL001725</name>
</gene>
<dbReference type="InterPro" id="IPR012340">
    <property type="entry name" value="NA-bd_OB-fold"/>
</dbReference>
<dbReference type="PROSITE" id="PS50126">
    <property type="entry name" value="S1"/>
    <property type="match status" value="1"/>
</dbReference>
<keyword evidence="3" id="KW-1185">Reference proteome</keyword>
<dbReference type="InterPro" id="IPR003029">
    <property type="entry name" value="S1_domain"/>
</dbReference>
<evidence type="ECO:0000259" key="1">
    <source>
        <dbReference type="PROSITE" id="PS50126"/>
    </source>
</evidence>
<dbReference type="Gene3D" id="2.40.50.140">
    <property type="entry name" value="Nucleic acid-binding proteins"/>
    <property type="match status" value="1"/>
</dbReference>